<feature type="DNA-binding region" description="HMG box" evidence="1">
    <location>
        <begin position="401"/>
        <end position="469"/>
    </location>
</feature>
<sequence length="580" mass="63351">MGGGRIAAAKRALVVMLRSLPAKDSLFQVASFGNACTLFWEEGGRPYNQATLDDATQHVDSMDANYGGTEIRGALQRCFETRKTDRPTSVFVLTDGQAWDLDGVFKEVKDAVARAPVQAYLRVFVLGIGNSASTAMCEGISRVGNGTCMMVGEQEMNFTGKIARMLKAACSPMITNIEVDWGVPSVEADAATDEDDAFVIVSEEEDLRDVEEKGKGKELSLFDETLDPLQMDMQPAPPPPEVVLPPFPPVQQSPFKIRTLNPGNRVHIYAILQGKTVPKTVTLSGLTEDGSEIKLSVPVTLSNLPNTPDSPPAIHALAARKIIQDVEDGQHAISTAAPDDTDLLARTVKACIVRLAKTYSISSSQTSFVAVDIDYPTVDVDYPTVDAHLPTDAPLNADGSPKRPMNAFMIFARSRRPQVSAENQSMRTGDVSKILSQEWKTMSPADRQAYTAQASQLKQGFDAKYPDYVYRRRPNNTRKHRQLAPSTGGTVYGDMDDEAESGFDAEAFLLLPNSAPLAYSDPTLSAPPTCVAVQHCDDAASKETQYLRRQCHSCKTTDPPSWRRSTLNPGKNRMQQMRVI</sequence>
<dbReference type="AlphaFoldDB" id="A0A8H6ZAI4"/>
<evidence type="ECO:0000313" key="4">
    <source>
        <dbReference type="EMBL" id="KAF7373351.1"/>
    </source>
</evidence>
<dbReference type="SUPFAM" id="SSF53300">
    <property type="entry name" value="vWA-like"/>
    <property type="match status" value="1"/>
</dbReference>
<dbReference type="PROSITE" id="PS50118">
    <property type="entry name" value="HMG_BOX_2"/>
    <property type="match status" value="1"/>
</dbReference>
<evidence type="ECO:0000256" key="2">
    <source>
        <dbReference type="SAM" id="MobiDB-lite"/>
    </source>
</evidence>
<reference evidence="4" key="1">
    <citation type="submission" date="2020-05" db="EMBL/GenBank/DDBJ databases">
        <title>Mycena genomes resolve the evolution of fungal bioluminescence.</title>
        <authorList>
            <person name="Tsai I.J."/>
        </authorList>
    </citation>
    <scope>NUCLEOTIDE SEQUENCE</scope>
    <source>
        <strain evidence="4">160909Yilan</strain>
    </source>
</reference>
<dbReference type="Pfam" id="PF00505">
    <property type="entry name" value="HMG_box"/>
    <property type="match status" value="1"/>
</dbReference>
<dbReference type="GO" id="GO:0005634">
    <property type="term" value="C:nucleus"/>
    <property type="evidence" value="ECO:0007669"/>
    <property type="project" value="UniProtKB-UniRule"/>
</dbReference>
<organism evidence="4 5">
    <name type="scientific">Mycena sanguinolenta</name>
    <dbReference type="NCBI Taxonomy" id="230812"/>
    <lineage>
        <taxon>Eukaryota</taxon>
        <taxon>Fungi</taxon>
        <taxon>Dikarya</taxon>
        <taxon>Basidiomycota</taxon>
        <taxon>Agaricomycotina</taxon>
        <taxon>Agaricomycetes</taxon>
        <taxon>Agaricomycetidae</taxon>
        <taxon>Agaricales</taxon>
        <taxon>Marasmiineae</taxon>
        <taxon>Mycenaceae</taxon>
        <taxon>Mycena</taxon>
    </lineage>
</organism>
<evidence type="ECO:0000259" key="3">
    <source>
        <dbReference type="PROSITE" id="PS50118"/>
    </source>
</evidence>
<accession>A0A8H6ZAI4</accession>
<dbReference type="OrthoDB" id="1729737at2759"/>
<evidence type="ECO:0000256" key="1">
    <source>
        <dbReference type="PROSITE-ProRule" id="PRU00267"/>
    </source>
</evidence>
<proteinExistence type="predicted"/>
<dbReference type="EMBL" id="JACAZH010000003">
    <property type="protein sequence ID" value="KAF7373351.1"/>
    <property type="molecule type" value="Genomic_DNA"/>
</dbReference>
<dbReference type="Proteomes" id="UP000623467">
    <property type="component" value="Unassembled WGS sequence"/>
</dbReference>
<dbReference type="Gene3D" id="1.10.30.10">
    <property type="entry name" value="High mobility group box domain"/>
    <property type="match status" value="1"/>
</dbReference>
<dbReference type="PANTHER" id="PTHR45737:SF6">
    <property type="entry name" value="VON WILLEBRAND FACTOR A DOMAIN-CONTAINING PROTEIN 5A"/>
    <property type="match status" value="1"/>
</dbReference>
<dbReference type="InterPro" id="IPR036910">
    <property type="entry name" value="HMG_box_dom_sf"/>
</dbReference>
<dbReference type="PANTHER" id="PTHR45737">
    <property type="entry name" value="VON WILLEBRAND FACTOR A DOMAIN-CONTAINING PROTEIN 5A"/>
    <property type="match status" value="1"/>
</dbReference>
<keyword evidence="1" id="KW-0539">Nucleus</keyword>
<feature type="domain" description="HMG box" evidence="3">
    <location>
        <begin position="401"/>
        <end position="469"/>
    </location>
</feature>
<dbReference type="Pfam" id="PF13768">
    <property type="entry name" value="VWA_3"/>
    <property type="match status" value="1"/>
</dbReference>
<dbReference type="InterPro" id="IPR002035">
    <property type="entry name" value="VWF_A"/>
</dbReference>
<evidence type="ECO:0000313" key="5">
    <source>
        <dbReference type="Proteomes" id="UP000623467"/>
    </source>
</evidence>
<keyword evidence="1" id="KW-0238">DNA-binding</keyword>
<protein>
    <recommendedName>
        <fullName evidence="3">HMG box domain-containing protein</fullName>
    </recommendedName>
</protein>
<gene>
    <name evidence="4" type="ORF">MSAN_00544700</name>
</gene>
<feature type="region of interest" description="Disordered" evidence="2">
    <location>
        <begin position="554"/>
        <end position="580"/>
    </location>
</feature>
<dbReference type="InterPro" id="IPR009071">
    <property type="entry name" value="HMG_box_dom"/>
</dbReference>
<comment type="caution">
    <text evidence="4">The sequence shown here is derived from an EMBL/GenBank/DDBJ whole genome shotgun (WGS) entry which is preliminary data.</text>
</comment>
<name>A0A8H6ZAI4_9AGAR</name>
<dbReference type="SUPFAM" id="SSF47095">
    <property type="entry name" value="HMG-box"/>
    <property type="match status" value="1"/>
</dbReference>
<dbReference type="GO" id="GO:0003677">
    <property type="term" value="F:DNA binding"/>
    <property type="evidence" value="ECO:0007669"/>
    <property type="project" value="UniProtKB-UniRule"/>
</dbReference>
<dbReference type="SMART" id="SM00398">
    <property type="entry name" value="HMG"/>
    <property type="match status" value="1"/>
</dbReference>
<dbReference type="InterPro" id="IPR036465">
    <property type="entry name" value="vWFA_dom_sf"/>
</dbReference>
<dbReference type="Gene3D" id="3.40.50.410">
    <property type="entry name" value="von Willebrand factor, type A domain"/>
    <property type="match status" value="1"/>
</dbReference>
<keyword evidence="5" id="KW-1185">Reference proteome</keyword>